<keyword evidence="11 14" id="KW-0131">Cell cycle</keyword>
<evidence type="ECO:0000256" key="13">
    <source>
        <dbReference type="ARBA" id="ARBA00047833"/>
    </source>
</evidence>
<evidence type="ECO:0000256" key="1">
    <source>
        <dbReference type="ARBA" id="ARBA00004496"/>
    </source>
</evidence>
<evidence type="ECO:0000313" key="18">
    <source>
        <dbReference type="EMBL" id="MFC6646945.1"/>
    </source>
</evidence>
<evidence type="ECO:0000256" key="5">
    <source>
        <dbReference type="ARBA" id="ARBA00022598"/>
    </source>
</evidence>
<evidence type="ECO:0000256" key="6">
    <source>
        <dbReference type="ARBA" id="ARBA00022618"/>
    </source>
</evidence>
<dbReference type="PANTHER" id="PTHR43445">
    <property type="entry name" value="UDP-N-ACETYLMURAMATE--L-ALANINE LIGASE-RELATED"/>
    <property type="match status" value="1"/>
</dbReference>
<proteinExistence type="inferred from homology"/>
<evidence type="ECO:0000256" key="2">
    <source>
        <dbReference type="ARBA" id="ARBA00004752"/>
    </source>
</evidence>
<dbReference type="NCBIfam" id="TIGR01082">
    <property type="entry name" value="murC"/>
    <property type="match status" value="1"/>
</dbReference>
<dbReference type="Pfam" id="PF02875">
    <property type="entry name" value="Mur_ligase_C"/>
    <property type="match status" value="1"/>
</dbReference>
<evidence type="ECO:0000256" key="8">
    <source>
        <dbReference type="ARBA" id="ARBA00022840"/>
    </source>
</evidence>
<dbReference type="SUPFAM" id="SSF51984">
    <property type="entry name" value="MurCD N-terminal domain"/>
    <property type="match status" value="1"/>
</dbReference>
<dbReference type="EMBL" id="JBHSWI010000001">
    <property type="protein sequence ID" value="MFC6646945.1"/>
    <property type="molecule type" value="Genomic_DNA"/>
</dbReference>
<feature type="domain" description="Mur ligase C-terminal" evidence="16">
    <location>
        <begin position="296"/>
        <end position="426"/>
    </location>
</feature>
<dbReference type="InterPro" id="IPR036565">
    <property type="entry name" value="Mur-like_cat_sf"/>
</dbReference>
<feature type="domain" description="Mur ligase central" evidence="17">
    <location>
        <begin position="93"/>
        <end position="273"/>
    </location>
</feature>
<comment type="caution">
    <text evidence="18">The sequence shown here is derived from an EMBL/GenBank/DDBJ whole genome shotgun (WGS) entry which is preliminary data.</text>
</comment>
<sequence>MSGIAEILLTIGYAVSGSDMRESPTTERLRGLGATIYVGHAASNAAASDVVVTSSAVAKDNPEVLEARSRKIPVIQRAEMLAELMRLKYGIAVAGMHGKTTTTSMIAAVLAGGELDATVVVGGRVDAMGSNARLGKSQYLVAEADESDRSFLKLPPVLAVVTNLDREHMDTYRDMQDVEGAFVEFMDKVPFYGAVTACIDNPMLRAILPRVTRRLFTYGESAEADFRLRILPKGTDGSHSTFEVNTRGLVLGPFTLNVPGKHNVLNATAAVAIGVQLGIAPEKIAAGLASFRGVDRRFQTKGVEREVTVVDDYGHHPTEVKATLAAARSCGFGRVLVMFQPHRFTRTRDLMEEFAIAFGDADAVQVLDIYAASEQPIEGITGETLAQAIREAGGGRVVYADSMQSAVERLVADARPGDLILTLGAGSVSQAGPMLLEALKG</sequence>
<dbReference type="Gene3D" id="3.40.1190.10">
    <property type="entry name" value="Mur-like, catalytic domain"/>
    <property type="match status" value="1"/>
</dbReference>
<reference evidence="19" key="1">
    <citation type="journal article" date="2019" name="Int. J. Syst. Evol. Microbiol.">
        <title>The Global Catalogue of Microorganisms (GCM) 10K type strain sequencing project: providing services to taxonomists for standard genome sequencing and annotation.</title>
        <authorList>
            <consortium name="The Broad Institute Genomics Platform"/>
            <consortium name="The Broad Institute Genome Sequencing Center for Infectious Disease"/>
            <person name="Wu L."/>
            <person name="Ma J."/>
        </authorList>
    </citation>
    <scope>NUCLEOTIDE SEQUENCE [LARGE SCALE GENOMIC DNA]</scope>
    <source>
        <strain evidence="19">CGMCC 1.16026</strain>
    </source>
</reference>
<comment type="subcellular location">
    <subcellularLocation>
        <location evidence="1 14">Cytoplasm</location>
    </subcellularLocation>
</comment>
<evidence type="ECO:0000259" key="15">
    <source>
        <dbReference type="Pfam" id="PF01225"/>
    </source>
</evidence>
<evidence type="ECO:0000256" key="14">
    <source>
        <dbReference type="HAMAP-Rule" id="MF_00046"/>
    </source>
</evidence>
<dbReference type="InterPro" id="IPR013221">
    <property type="entry name" value="Mur_ligase_cen"/>
</dbReference>
<dbReference type="HAMAP" id="MF_00046">
    <property type="entry name" value="MurC"/>
    <property type="match status" value="1"/>
</dbReference>
<evidence type="ECO:0000259" key="16">
    <source>
        <dbReference type="Pfam" id="PF02875"/>
    </source>
</evidence>
<evidence type="ECO:0000256" key="9">
    <source>
        <dbReference type="ARBA" id="ARBA00022960"/>
    </source>
</evidence>
<comment type="function">
    <text evidence="14">Cell wall formation.</text>
</comment>
<dbReference type="SUPFAM" id="SSF53623">
    <property type="entry name" value="MurD-like peptide ligases, catalytic domain"/>
    <property type="match status" value="1"/>
</dbReference>
<evidence type="ECO:0000256" key="11">
    <source>
        <dbReference type="ARBA" id="ARBA00023306"/>
    </source>
</evidence>
<dbReference type="InterPro" id="IPR005758">
    <property type="entry name" value="UDP-N-AcMur_Ala_ligase_MurC"/>
</dbReference>
<dbReference type="Pfam" id="PF08245">
    <property type="entry name" value="Mur_ligase_M"/>
    <property type="match status" value="1"/>
</dbReference>
<dbReference type="Gene3D" id="3.90.190.20">
    <property type="entry name" value="Mur ligase, C-terminal domain"/>
    <property type="match status" value="1"/>
</dbReference>
<evidence type="ECO:0000256" key="3">
    <source>
        <dbReference type="ARBA" id="ARBA00012211"/>
    </source>
</evidence>
<organism evidence="18 19">
    <name type="scientific">Granulicella cerasi</name>
    <dbReference type="NCBI Taxonomy" id="741063"/>
    <lineage>
        <taxon>Bacteria</taxon>
        <taxon>Pseudomonadati</taxon>
        <taxon>Acidobacteriota</taxon>
        <taxon>Terriglobia</taxon>
        <taxon>Terriglobales</taxon>
        <taxon>Acidobacteriaceae</taxon>
        <taxon>Granulicella</taxon>
    </lineage>
</organism>
<protein>
    <recommendedName>
        <fullName evidence="3 14">UDP-N-acetylmuramate--L-alanine ligase</fullName>
        <ecNumber evidence="3 14">6.3.2.8</ecNumber>
    </recommendedName>
    <alternativeName>
        <fullName evidence="14">UDP-N-acetylmuramoyl-L-alanine synthetase</fullName>
    </alternativeName>
</protein>
<dbReference type="InterPro" id="IPR036615">
    <property type="entry name" value="Mur_ligase_C_dom_sf"/>
</dbReference>
<comment type="similarity">
    <text evidence="14">Belongs to the MurCDEF family.</text>
</comment>
<dbReference type="PANTHER" id="PTHR43445:SF3">
    <property type="entry name" value="UDP-N-ACETYLMURAMATE--L-ALANINE LIGASE"/>
    <property type="match status" value="1"/>
</dbReference>
<evidence type="ECO:0000256" key="10">
    <source>
        <dbReference type="ARBA" id="ARBA00022984"/>
    </source>
</evidence>
<keyword evidence="10 14" id="KW-0573">Peptidoglycan synthesis</keyword>
<dbReference type="EC" id="6.3.2.8" evidence="3 14"/>
<evidence type="ECO:0000259" key="17">
    <source>
        <dbReference type="Pfam" id="PF08245"/>
    </source>
</evidence>
<dbReference type="Pfam" id="PF01225">
    <property type="entry name" value="Mur_ligase"/>
    <property type="match status" value="1"/>
</dbReference>
<dbReference type="RefSeq" id="WP_390236513.1">
    <property type="nucleotide sequence ID" value="NZ_JAGSYD010000002.1"/>
</dbReference>
<comment type="catalytic activity">
    <reaction evidence="13 14">
        <text>UDP-N-acetyl-alpha-D-muramate + L-alanine + ATP = UDP-N-acetyl-alpha-D-muramoyl-L-alanine + ADP + phosphate + H(+)</text>
        <dbReference type="Rhea" id="RHEA:23372"/>
        <dbReference type="ChEBI" id="CHEBI:15378"/>
        <dbReference type="ChEBI" id="CHEBI:30616"/>
        <dbReference type="ChEBI" id="CHEBI:43474"/>
        <dbReference type="ChEBI" id="CHEBI:57972"/>
        <dbReference type="ChEBI" id="CHEBI:70757"/>
        <dbReference type="ChEBI" id="CHEBI:83898"/>
        <dbReference type="ChEBI" id="CHEBI:456216"/>
        <dbReference type="EC" id="6.3.2.8"/>
    </reaction>
</comment>
<evidence type="ECO:0000256" key="12">
    <source>
        <dbReference type="ARBA" id="ARBA00023316"/>
    </source>
</evidence>
<evidence type="ECO:0000313" key="19">
    <source>
        <dbReference type="Proteomes" id="UP001596391"/>
    </source>
</evidence>
<dbReference type="GO" id="GO:0008763">
    <property type="term" value="F:UDP-N-acetylmuramate-L-alanine ligase activity"/>
    <property type="evidence" value="ECO:0007669"/>
    <property type="project" value="UniProtKB-EC"/>
</dbReference>
<evidence type="ECO:0000256" key="4">
    <source>
        <dbReference type="ARBA" id="ARBA00022490"/>
    </source>
</evidence>
<keyword evidence="12 14" id="KW-0961">Cell wall biogenesis/degradation</keyword>
<dbReference type="InterPro" id="IPR004101">
    <property type="entry name" value="Mur_ligase_C"/>
</dbReference>
<dbReference type="SUPFAM" id="SSF53244">
    <property type="entry name" value="MurD-like peptide ligases, peptide-binding domain"/>
    <property type="match status" value="1"/>
</dbReference>
<name>A0ABW1ZBS4_9BACT</name>
<evidence type="ECO:0000256" key="7">
    <source>
        <dbReference type="ARBA" id="ARBA00022741"/>
    </source>
</evidence>
<gene>
    <name evidence="14 18" type="primary">murC</name>
    <name evidence="18" type="ORF">ACFQBQ_15440</name>
</gene>
<keyword evidence="9 14" id="KW-0133">Cell shape</keyword>
<dbReference type="Gene3D" id="3.40.50.720">
    <property type="entry name" value="NAD(P)-binding Rossmann-like Domain"/>
    <property type="match status" value="1"/>
</dbReference>
<feature type="domain" description="Mur ligase N-terminal catalytic" evidence="15">
    <location>
        <begin position="1"/>
        <end position="89"/>
    </location>
</feature>
<dbReference type="InterPro" id="IPR050061">
    <property type="entry name" value="MurCDEF_pg_biosynth"/>
</dbReference>
<comment type="pathway">
    <text evidence="2 14">Cell wall biogenesis; peptidoglycan biosynthesis.</text>
</comment>
<keyword evidence="5 14" id="KW-0436">Ligase</keyword>
<keyword evidence="7 14" id="KW-0547">Nucleotide-binding</keyword>
<accession>A0ABW1ZBS4</accession>
<keyword evidence="19" id="KW-1185">Reference proteome</keyword>
<feature type="binding site" evidence="14">
    <location>
        <begin position="95"/>
        <end position="101"/>
    </location>
    <ligand>
        <name>ATP</name>
        <dbReference type="ChEBI" id="CHEBI:30616"/>
    </ligand>
</feature>
<keyword evidence="4 14" id="KW-0963">Cytoplasm</keyword>
<keyword evidence="6 14" id="KW-0132">Cell division</keyword>
<dbReference type="Proteomes" id="UP001596391">
    <property type="component" value="Unassembled WGS sequence"/>
</dbReference>
<dbReference type="InterPro" id="IPR000713">
    <property type="entry name" value="Mur_ligase_N"/>
</dbReference>
<keyword evidence="8 14" id="KW-0067">ATP-binding</keyword>